<evidence type="ECO:0000313" key="8">
    <source>
        <dbReference type="Proteomes" id="UP001482620"/>
    </source>
</evidence>
<dbReference type="SMART" id="SM00132">
    <property type="entry name" value="LIM"/>
    <property type="match status" value="1"/>
</dbReference>
<dbReference type="Gene3D" id="2.10.110.10">
    <property type="entry name" value="Cysteine Rich Protein"/>
    <property type="match status" value="1"/>
</dbReference>
<reference evidence="7 8" key="1">
    <citation type="submission" date="2021-06" db="EMBL/GenBank/DDBJ databases">
        <authorList>
            <person name="Palmer J.M."/>
        </authorList>
    </citation>
    <scope>NUCLEOTIDE SEQUENCE [LARGE SCALE GENOMIC DNA]</scope>
    <source>
        <strain evidence="8">if_2019</strain>
        <tissue evidence="7">Muscle</tissue>
    </source>
</reference>
<evidence type="ECO:0000256" key="2">
    <source>
        <dbReference type="ARBA" id="ARBA00022833"/>
    </source>
</evidence>
<dbReference type="SUPFAM" id="SSF57716">
    <property type="entry name" value="Glucocorticoid receptor-like (DNA-binding domain)"/>
    <property type="match status" value="2"/>
</dbReference>
<dbReference type="PROSITE" id="PS50023">
    <property type="entry name" value="LIM_DOMAIN_2"/>
    <property type="match status" value="1"/>
</dbReference>
<feature type="region of interest" description="Disordered" evidence="5">
    <location>
        <begin position="273"/>
        <end position="293"/>
    </location>
</feature>
<evidence type="ECO:0000256" key="1">
    <source>
        <dbReference type="ARBA" id="ARBA00022723"/>
    </source>
</evidence>
<keyword evidence="3 4" id="KW-0440">LIM domain</keyword>
<gene>
    <name evidence="7" type="ORF">ILYODFUR_002075</name>
</gene>
<evidence type="ECO:0000256" key="3">
    <source>
        <dbReference type="ARBA" id="ARBA00023038"/>
    </source>
</evidence>
<dbReference type="PANTHER" id="PTHR24206">
    <property type="entry name" value="OS06G0237300 PROTEIN"/>
    <property type="match status" value="1"/>
</dbReference>
<feature type="compositionally biased region" description="Basic and acidic residues" evidence="5">
    <location>
        <begin position="279"/>
        <end position="291"/>
    </location>
</feature>
<dbReference type="Pfam" id="PF00412">
    <property type="entry name" value="LIM"/>
    <property type="match status" value="1"/>
</dbReference>
<comment type="caution">
    <text evidence="7">The sequence shown here is derived from an EMBL/GenBank/DDBJ whole genome shotgun (WGS) entry which is preliminary data.</text>
</comment>
<keyword evidence="1 4" id="KW-0479">Metal-binding</keyword>
<protein>
    <recommendedName>
        <fullName evidence="6">LIM zinc-binding domain-containing protein</fullName>
    </recommendedName>
</protein>
<dbReference type="PROSITE" id="PS00478">
    <property type="entry name" value="LIM_DOMAIN_1"/>
    <property type="match status" value="1"/>
</dbReference>
<dbReference type="InterPro" id="IPR001781">
    <property type="entry name" value="Znf_LIM"/>
</dbReference>
<evidence type="ECO:0000259" key="6">
    <source>
        <dbReference type="PROSITE" id="PS50023"/>
    </source>
</evidence>
<proteinExistence type="predicted"/>
<keyword evidence="8" id="KW-1185">Reference proteome</keyword>
<evidence type="ECO:0000313" key="7">
    <source>
        <dbReference type="EMBL" id="MEQ2223915.1"/>
    </source>
</evidence>
<sequence length="397" mass="44783">LSCFDLTMEWERELRRSQSLRSLSSQSGKEIWTDAGLQDRTISVSQLVARYQNTVKKGTFSQATPEDHFQGKTKKAPKEMTPSLLQSRETDLESLLKRNEERERAWARATLTRSKSVGSLQNSTGSIETLKALFESKATAPVKPKSGFRPGNVALSYTADIPGNVALSYTADMSVMNGEDVNVQSAAEEQIKPAKKEPKDLTQKVVNQTQTERRKTIAGIDFEKVASSEADEKRWSAADFRDSSFIQIEEILSVSVKAMSALYMSKVANQEAANSPSKVGKEQAQPRDSGKWGKLTKQFQPASREMCSACMKPVYQMEKITADKYIFHKTCFCCKECKKKLSMQNYTPLNGKFYCIFHYQQLFKRKGNYDEGFGHTQHKNRWLFKNTSGTVNDESEA</sequence>
<evidence type="ECO:0000256" key="4">
    <source>
        <dbReference type="PROSITE-ProRule" id="PRU00125"/>
    </source>
</evidence>
<dbReference type="EMBL" id="JAHRIQ010011680">
    <property type="protein sequence ID" value="MEQ2223915.1"/>
    <property type="molecule type" value="Genomic_DNA"/>
</dbReference>
<feature type="domain" description="LIM zinc-binding" evidence="6">
    <location>
        <begin position="305"/>
        <end position="365"/>
    </location>
</feature>
<feature type="non-terminal residue" evidence="7">
    <location>
        <position position="1"/>
    </location>
</feature>
<dbReference type="Proteomes" id="UP001482620">
    <property type="component" value="Unassembled WGS sequence"/>
</dbReference>
<name>A0ABV0STJ2_9TELE</name>
<evidence type="ECO:0000256" key="5">
    <source>
        <dbReference type="SAM" id="MobiDB-lite"/>
    </source>
</evidence>
<feature type="region of interest" description="Disordered" evidence="5">
    <location>
        <begin position="61"/>
        <end position="85"/>
    </location>
</feature>
<accession>A0ABV0STJ2</accession>
<organism evidence="7 8">
    <name type="scientific">Ilyodon furcidens</name>
    <name type="common">goldbreast splitfin</name>
    <dbReference type="NCBI Taxonomy" id="33524"/>
    <lineage>
        <taxon>Eukaryota</taxon>
        <taxon>Metazoa</taxon>
        <taxon>Chordata</taxon>
        <taxon>Craniata</taxon>
        <taxon>Vertebrata</taxon>
        <taxon>Euteleostomi</taxon>
        <taxon>Actinopterygii</taxon>
        <taxon>Neopterygii</taxon>
        <taxon>Teleostei</taxon>
        <taxon>Neoteleostei</taxon>
        <taxon>Acanthomorphata</taxon>
        <taxon>Ovalentaria</taxon>
        <taxon>Atherinomorphae</taxon>
        <taxon>Cyprinodontiformes</taxon>
        <taxon>Goodeidae</taxon>
        <taxon>Ilyodon</taxon>
    </lineage>
</organism>
<keyword evidence="2 4" id="KW-0862">Zinc</keyword>